<accession>A0A0A8K116</accession>
<keyword evidence="4 6" id="KW-0676">Redox-active center</keyword>
<protein>
    <recommendedName>
        <fullName evidence="6">Glutathione-dependent peroxiredoxin</fullName>
        <ecNumber evidence="6">1.11.1.27</ecNumber>
    </recommendedName>
</protein>
<evidence type="ECO:0000313" key="8">
    <source>
        <dbReference type="EMBL" id="BAQ16461.1"/>
    </source>
</evidence>
<evidence type="ECO:0000256" key="2">
    <source>
        <dbReference type="ARBA" id="ARBA00022862"/>
    </source>
</evidence>
<gene>
    <name evidence="8" type="ORF">GL4_1001</name>
</gene>
<dbReference type="KEGG" id="mcg:GL4_1001"/>
<dbReference type="PANTHER" id="PTHR10430">
    <property type="entry name" value="PEROXIREDOXIN"/>
    <property type="match status" value="1"/>
</dbReference>
<dbReference type="EC" id="1.11.1.27" evidence="6"/>
<dbReference type="SUPFAM" id="SSF52833">
    <property type="entry name" value="Thioredoxin-like"/>
    <property type="match status" value="1"/>
</dbReference>
<evidence type="ECO:0000256" key="4">
    <source>
        <dbReference type="ARBA" id="ARBA00023284"/>
    </source>
</evidence>
<dbReference type="InterPro" id="IPR013740">
    <property type="entry name" value="Redoxin"/>
</dbReference>
<keyword evidence="9" id="KW-1185">Reference proteome</keyword>
<dbReference type="STRING" id="1384459.GL4_1001"/>
<dbReference type="GO" id="GO:0008379">
    <property type="term" value="F:thioredoxin peroxidase activity"/>
    <property type="evidence" value="ECO:0007669"/>
    <property type="project" value="InterPro"/>
</dbReference>
<dbReference type="GO" id="GO:0045454">
    <property type="term" value="P:cell redox homeostasis"/>
    <property type="evidence" value="ECO:0007669"/>
    <property type="project" value="TreeGrafter"/>
</dbReference>
<dbReference type="EMBL" id="AP014648">
    <property type="protein sequence ID" value="BAQ16461.1"/>
    <property type="molecule type" value="Genomic_DNA"/>
</dbReference>
<evidence type="ECO:0000256" key="1">
    <source>
        <dbReference type="ARBA" id="ARBA00022559"/>
    </source>
</evidence>
<dbReference type="PROSITE" id="PS51352">
    <property type="entry name" value="THIOREDOXIN_2"/>
    <property type="match status" value="1"/>
</dbReference>
<dbReference type="Gene3D" id="3.40.30.10">
    <property type="entry name" value="Glutaredoxin"/>
    <property type="match status" value="1"/>
</dbReference>
<dbReference type="PANTHER" id="PTHR10430:SF16">
    <property type="entry name" value="PEROXIREDOXIN-5, MITOCHONDRIAL"/>
    <property type="match status" value="1"/>
</dbReference>
<comment type="similarity">
    <text evidence="6">Belongs to the peroxiredoxin family. Prx5 subfamily.</text>
</comment>
<evidence type="ECO:0000256" key="6">
    <source>
        <dbReference type="RuleBase" id="RU366011"/>
    </source>
</evidence>
<dbReference type="InterPro" id="IPR013766">
    <property type="entry name" value="Thioredoxin_domain"/>
</dbReference>
<dbReference type="HOGENOM" id="CLU_072440_1_2_5"/>
<comment type="function">
    <text evidence="6">Thiol-specific peroxidase that catalyzes the reduction of hydrogen peroxide and organic hydroperoxides to water and alcohols, respectively. Plays a role in cell protection against oxidative stress by detoxifying peroxides.</text>
</comment>
<dbReference type="FunFam" id="3.40.30.10:FF:000020">
    <property type="entry name" value="Peroxiredoxin"/>
    <property type="match status" value="1"/>
</dbReference>
<comment type="catalytic activity">
    <reaction evidence="6">
        <text>a hydroperoxide + 2 glutathione = an alcohol + glutathione disulfide + H2O</text>
        <dbReference type="Rhea" id="RHEA:62632"/>
        <dbReference type="ChEBI" id="CHEBI:15377"/>
        <dbReference type="ChEBI" id="CHEBI:30879"/>
        <dbReference type="ChEBI" id="CHEBI:35924"/>
        <dbReference type="ChEBI" id="CHEBI:57925"/>
        <dbReference type="ChEBI" id="CHEBI:58297"/>
        <dbReference type="EC" id="1.11.1.27"/>
    </reaction>
</comment>
<feature type="active site" description="Cysteine sulfenic acid (-SOH) intermediate" evidence="5">
    <location>
        <position position="49"/>
    </location>
</feature>
<name>A0A0A8K116_9HYPH</name>
<dbReference type="OrthoDB" id="9800621at2"/>
<keyword evidence="3 6" id="KW-0560">Oxidoreductase</keyword>
<dbReference type="GO" id="GO:0005737">
    <property type="term" value="C:cytoplasm"/>
    <property type="evidence" value="ECO:0007669"/>
    <property type="project" value="TreeGrafter"/>
</dbReference>
<reference evidence="8 9" key="1">
    <citation type="submission" date="2014-09" db="EMBL/GenBank/DDBJ databases">
        <title>Genome sequencing of Methyloceanibacter caenitepidi Gela4.</title>
        <authorList>
            <person name="Takeuchi M."/>
            <person name="Susumu S."/>
            <person name="Kamagata Y."/>
            <person name="Oshima K."/>
            <person name="Hattori M."/>
            <person name="Iwasaki W."/>
        </authorList>
    </citation>
    <scope>NUCLEOTIDE SEQUENCE [LARGE SCALE GENOMIC DNA]</scope>
    <source>
        <strain evidence="8 9">Gela4</strain>
    </source>
</reference>
<dbReference type="CDD" id="cd03013">
    <property type="entry name" value="PRX5_like"/>
    <property type="match status" value="1"/>
</dbReference>
<feature type="domain" description="Thioredoxin" evidence="7">
    <location>
        <begin position="3"/>
        <end position="161"/>
    </location>
</feature>
<organism evidence="8 9">
    <name type="scientific">Methyloceanibacter caenitepidi</name>
    <dbReference type="NCBI Taxonomy" id="1384459"/>
    <lineage>
        <taxon>Bacteria</taxon>
        <taxon>Pseudomonadati</taxon>
        <taxon>Pseudomonadota</taxon>
        <taxon>Alphaproteobacteria</taxon>
        <taxon>Hyphomicrobiales</taxon>
        <taxon>Hyphomicrobiaceae</taxon>
        <taxon>Methyloceanibacter</taxon>
    </lineage>
</organism>
<evidence type="ECO:0000256" key="3">
    <source>
        <dbReference type="ARBA" id="ARBA00023002"/>
    </source>
</evidence>
<dbReference type="InterPro" id="IPR036249">
    <property type="entry name" value="Thioredoxin-like_sf"/>
</dbReference>
<dbReference type="Proteomes" id="UP000031643">
    <property type="component" value="Chromosome"/>
</dbReference>
<dbReference type="InterPro" id="IPR037944">
    <property type="entry name" value="PRX5-like"/>
</dbReference>
<keyword evidence="1 6" id="KW-0575">Peroxidase</keyword>
<evidence type="ECO:0000313" key="9">
    <source>
        <dbReference type="Proteomes" id="UP000031643"/>
    </source>
</evidence>
<dbReference type="GO" id="GO:0042744">
    <property type="term" value="P:hydrogen peroxide catabolic process"/>
    <property type="evidence" value="ECO:0007669"/>
    <property type="project" value="TreeGrafter"/>
</dbReference>
<dbReference type="RefSeq" id="WP_045365148.1">
    <property type="nucleotide sequence ID" value="NZ_AP014648.1"/>
</dbReference>
<keyword evidence="2 6" id="KW-0049">Antioxidant</keyword>
<sequence>MTIAEGDTLPEATFRTMGPDGIQTLSAKDVFGGKKVVLFAVPGAFTPTCHLKHLPGFIGSADAFKAKGVDDVVCLAVNDPFVLSTWAEATGAGDKVTILSDGNAEFTKKIGMDFDGSGVGLGTRSKRYAMVVEDGTVKVLKTEENPGEANVSDAESMLAAL</sequence>
<evidence type="ECO:0000256" key="5">
    <source>
        <dbReference type="PIRSR" id="PIRSR637944-1"/>
    </source>
</evidence>
<dbReference type="GO" id="GO:0034599">
    <property type="term" value="P:cellular response to oxidative stress"/>
    <property type="evidence" value="ECO:0007669"/>
    <property type="project" value="InterPro"/>
</dbReference>
<proteinExistence type="inferred from homology"/>
<dbReference type="Pfam" id="PF08534">
    <property type="entry name" value="Redoxin"/>
    <property type="match status" value="1"/>
</dbReference>
<dbReference type="AlphaFoldDB" id="A0A0A8K116"/>
<evidence type="ECO:0000259" key="7">
    <source>
        <dbReference type="PROSITE" id="PS51352"/>
    </source>
</evidence>